<name>A0A4U6U9R8_SETVI</name>
<dbReference type="AlphaFoldDB" id="A0A4U6U9R8"/>
<gene>
    <name evidence="1" type="ORF">SEVIR_6G177800v2</name>
</gene>
<evidence type="ECO:0000313" key="2">
    <source>
        <dbReference type="Proteomes" id="UP000298652"/>
    </source>
</evidence>
<sequence>MPPRSFWKVPEAACGACAAWRRGWFGCVERRRGASFLWRGLPSPNDHPAGDLDTARSAIFIGVVNGVASTSYLQLCLLSGGGGTGARSYCLYQFSSYLTAMLGVVLVAGDMAFPATTVIVGSPEWEPVVKWMVWIVRS</sequence>
<proteinExistence type="predicted"/>
<keyword evidence="2" id="KW-1185">Reference proteome</keyword>
<dbReference type="Proteomes" id="UP000298652">
    <property type="component" value="Chromosome 6"/>
</dbReference>
<dbReference type="Gramene" id="TKW10623">
    <property type="protein sequence ID" value="TKW10623"/>
    <property type="gene ID" value="SEVIR_6G177800v2"/>
</dbReference>
<reference evidence="1" key="1">
    <citation type="submission" date="2019-03" db="EMBL/GenBank/DDBJ databases">
        <title>WGS assembly of Setaria viridis.</title>
        <authorList>
            <person name="Huang P."/>
            <person name="Jenkins J."/>
            <person name="Grimwood J."/>
            <person name="Barry K."/>
            <person name="Healey A."/>
            <person name="Mamidi S."/>
            <person name="Sreedasyam A."/>
            <person name="Shu S."/>
            <person name="Feldman M."/>
            <person name="Wu J."/>
            <person name="Yu Y."/>
            <person name="Chen C."/>
            <person name="Johnson J."/>
            <person name="Rokhsar D."/>
            <person name="Baxter I."/>
            <person name="Schmutz J."/>
            <person name="Brutnell T."/>
            <person name="Kellogg E."/>
        </authorList>
    </citation>
    <scope>NUCLEOTIDE SEQUENCE [LARGE SCALE GENOMIC DNA]</scope>
</reference>
<organism evidence="1 2">
    <name type="scientific">Setaria viridis</name>
    <name type="common">Green bristlegrass</name>
    <name type="synonym">Setaria italica subsp. viridis</name>
    <dbReference type="NCBI Taxonomy" id="4556"/>
    <lineage>
        <taxon>Eukaryota</taxon>
        <taxon>Viridiplantae</taxon>
        <taxon>Streptophyta</taxon>
        <taxon>Embryophyta</taxon>
        <taxon>Tracheophyta</taxon>
        <taxon>Spermatophyta</taxon>
        <taxon>Magnoliopsida</taxon>
        <taxon>Liliopsida</taxon>
        <taxon>Poales</taxon>
        <taxon>Poaceae</taxon>
        <taxon>PACMAD clade</taxon>
        <taxon>Panicoideae</taxon>
        <taxon>Panicodae</taxon>
        <taxon>Paniceae</taxon>
        <taxon>Cenchrinae</taxon>
        <taxon>Setaria</taxon>
    </lineage>
</organism>
<accession>A0A4U6U9R8</accession>
<evidence type="ECO:0000313" key="1">
    <source>
        <dbReference type="EMBL" id="TKW10623.1"/>
    </source>
</evidence>
<protein>
    <submittedName>
        <fullName evidence="1">Uncharacterized protein</fullName>
    </submittedName>
</protein>
<dbReference type="EMBL" id="CM016557">
    <property type="protein sequence ID" value="TKW10623.1"/>
    <property type="molecule type" value="Genomic_DNA"/>
</dbReference>